<evidence type="ECO:0000313" key="4">
    <source>
        <dbReference type="EMBL" id="KAG2393394.1"/>
    </source>
</evidence>
<feature type="repeat" description="WD" evidence="3">
    <location>
        <begin position="174"/>
        <end position="215"/>
    </location>
</feature>
<feature type="repeat" description="WD" evidence="3">
    <location>
        <begin position="90"/>
        <end position="131"/>
    </location>
</feature>
<dbReference type="PROSITE" id="PS50082">
    <property type="entry name" value="WD_REPEATS_2"/>
    <property type="match status" value="3"/>
</dbReference>
<dbReference type="GeneID" id="68099379"/>
<keyword evidence="1 3" id="KW-0853">WD repeat</keyword>
<dbReference type="AlphaFoldDB" id="A0AA88H4D9"/>
<dbReference type="EMBL" id="PYSW02000002">
    <property type="protein sequence ID" value="KAG2393394.1"/>
    <property type="molecule type" value="Genomic_DNA"/>
</dbReference>
<dbReference type="Proteomes" id="UP000816034">
    <property type="component" value="Unassembled WGS sequence"/>
</dbReference>
<organism evidence="4 5">
    <name type="scientific">Naegleria lovaniensis</name>
    <name type="common">Amoeba</name>
    <dbReference type="NCBI Taxonomy" id="51637"/>
    <lineage>
        <taxon>Eukaryota</taxon>
        <taxon>Discoba</taxon>
        <taxon>Heterolobosea</taxon>
        <taxon>Tetramitia</taxon>
        <taxon>Eutetramitia</taxon>
        <taxon>Vahlkampfiidae</taxon>
        <taxon>Naegleria</taxon>
    </lineage>
</organism>
<dbReference type="GO" id="GO:0071013">
    <property type="term" value="C:catalytic step 2 spliceosome"/>
    <property type="evidence" value="ECO:0007669"/>
    <property type="project" value="TreeGrafter"/>
</dbReference>
<sequence>MTPRLQIQPDWQATVSDKQIGSKLWLNILYPASSGKENTFGFLKYDATKQLVKDCLPESLEIVNVGIKSLSLKFEGQSFKFVAPSTVYSSLSNNKAIYSFDISPLGQLGVIGCADGRARIWDIGTGSVRRELTGHLSDVTCSRFLPSGKVVMTGGSDFMLKIWDLSNGECAATLKGHKGAITSIDFINRGRNFISSSRDSSCKLWDCASQSEITTLYKGSSSITGCAVASNTSLSPSNSPALDEKDFDTDGKIGALVSSSGLLRIFDIRTRQPIFSQTMPYGLNCCTFVEDGNVVIAGSDDGHILDLDLRKTNQQPQAKHPVRSPILSLSNCGKWFSTVDGGCFLNSIEGNSIELTGPDNDAVLKVISSSEGKKIFTVSKDKTVRQYSVLN</sequence>
<dbReference type="PROSITE" id="PS00678">
    <property type="entry name" value="WD_REPEATS_1"/>
    <property type="match status" value="1"/>
</dbReference>
<dbReference type="PROSITE" id="PS50294">
    <property type="entry name" value="WD_REPEATS_REGION"/>
    <property type="match status" value="2"/>
</dbReference>
<name>A0AA88H4D9_NAELO</name>
<dbReference type="InterPro" id="IPR052234">
    <property type="entry name" value="U5_snRNP_Component"/>
</dbReference>
<dbReference type="InterPro" id="IPR015943">
    <property type="entry name" value="WD40/YVTN_repeat-like_dom_sf"/>
</dbReference>
<proteinExistence type="predicted"/>
<dbReference type="RefSeq" id="XP_044555288.1">
    <property type="nucleotide sequence ID" value="XM_044696839.1"/>
</dbReference>
<evidence type="ECO:0000313" key="5">
    <source>
        <dbReference type="Proteomes" id="UP000816034"/>
    </source>
</evidence>
<feature type="repeat" description="WD" evidence="3">
    <location>
        <begin position="132"/>
        <end position="173"/>
    </location>
</feature>
<dbReference type="InterPro" id="IPR036322">
    <property type="entry name" value="WD40_repeat_dom_sf"/>
</dbReference>
<keyword evidence="2" id="KW-0677">Repeat</keyword>
<dbReference type="PANTHER" id="PTHR44006:SF1">
    <property type="entry name" value="U5 SMALL NUCLEAR RIBONUCLEOPROTEIN 40 KDA PROTEIN"/>
    <property type="match status" value="1"/>
</dbReference>
<dbReference type="Pfam" id="PF00400">
    <property type="entry name" value="WD40"/>
    <property type="match status" value="4"/>
</dbReference>
<dbReference type="InterPro" id="IPR001680">
    <property type="entry name" value="WD40_rpt"/>
</dbReference>
<comment type="caution">
    <text evidence="4">The sequence shown here is derived from an EMBL/GenBank/DDBJ whole genome shotgun (WGS) entry which is preliminary data.</text>
</comment>
<evidence type="ECO:0000256" key="1">
    <source>
        <dbReference type="ARBA" id="ARBA00022574"/>
    </source>
</evidence>
<evidence type="ECO:0008006" key="6">
    <source>
        <dbReference type="Google" id="ProtNLM"/>
    </source>
</evidence>
<dbReference type="Gene3D" id="2.130.10.10">
    <property type="entry name" value="YVTN repeat-like/Quinoprotein amine dehydrogenase"/>
    <property type="match status" value="2"/>
</dbReference>
<dbReference type="GO" id="GO:0003723">
    <property type="term" value="F:RNA binding"/>
    <property type="evidence" value="ECO:0007669"/>
    <property type="project" value="TreeGrafter"/>
</dbReference>
<protein>
    <recommendedName>
        <fullName evidence="6">Guanine nucleotide-binding protein subunit beta-like protein</fullName>
    </recommendedName>
</protein>
<dbReference type="PANTHER" id="PTHR44006">
    <property type="entry name" value="U5 SMALL NUCLEAR RIBONUCLEOPROTEIN 40 KDA PROTEIN"/>
    <property type="match status" value="1"/>
</dbReference>
<dbReference type="InterPro" id="IPR019775">
    <property type="entry name" value="WD40_repeat_CS"/>
</dbReference>
<evidence type="ECO:0000256" key="2">
    <source>
        <dbReference type="ARBA" id="ARBA00022737"/>
    </source>
</evidence>
<evidence type="ECO:0000256" key="3">
    <source>
        <dbReference type="PROSITE-ProRule" id="PRU00221"/>
    </source>
</evidence>
<accession>A0AA88H4D9</accession>
<gene>
    <name evidence="4" type="ORF">C9374_006925</name>
</gene>
<dbReference type="SUPFAM" id="SSF50978">
    <property type="entry name" value="WD40 repeat-like"/>
    <property type="match status" value="1"/>
</dbReference>
<keyword evidence="5" id="KW-1185">Reference proteome</keyword>
<reference evidence="4 5" key="1">
    <citation type="journal article" date="2018" name="BMC Genomics">
        <title>The genome of Naegleria lovaniensis, the basis for a comparative approach to unravel pathogenicity factors of the human pathogenic amoeba N. fowleri.</title>
        <authorList>
            <person name="Liechti N."/>
            <person name="Schurch N."/>
            <person name="Bruggmann R."/>
            <person name="Wittwer M."/>
        </authorList>
    </citation>
    <scope>NUCLEOTIDE SEQUENCE [LARGE SCALE GENOMIC DNA]</scope>
    <source>
        <strain evidence="4 5">ATCC 30569</strain>
    </source>
</reference>
<dbReference type="SMART" id="SM00320">
    <property type="entry name" value="WD40"/>
    <property type="match status" value="6"/>
</dbReference>